<keyword evidence="1" id="KW-0472">Membrane</keyword>
<organism evidence="2 3">
    <name type="scientific">Hymenobacter glaciei</name>
    <dbReference type="NCBI Taxonomy" id="877209"/>
    <lineage>
        <taxon>Bacteria</taxon>
        <taxon>Pseudomonadati</taxon>
        <taxon>Bacteroidota</taxon>
        <taxon>Cytophagia</taxon>
        <taxon>Cytophagales</taxon>
        <taxon>Hymenobacteraceae</taxon>
        <taxon>Hymenobacter</taxon>
    </lineage>
</organism>
<feature type="transmembrane region" description="Helical" evidence="1">
    <location>
        <begin position="12"/>
        <end position="28"/>
    </location>
</feature>
<evidence type="ECO:0000313" key="2">
    <source>
        <dbReference type="EMBL" id="GAA4035247.1"/>
    </source>
</evidence>
<dbReference type="SUPFAM" id="SSF51445">
    <property type="entry name" value="(Trans)glycosidases"/>
    <property type="match status" value="1"/>
</dbReference>
<dbReference type="CDD" id="cd19608">
    <property type="entry name" value="GH113_mannanase-like"/>
    <property type="match status" value="1"/>
</dbReference>
<reference evidence="3" key="1">
    <citation type="journal article" date="2019" name="Int. J. Syst. Evol. Microbiol.">
        <title>The Global Catalogue of Microorganisms (GCM) 10K type strain sequencing project: providing services to taxonomists for standard genome sequencing and annotation.</title>
        <authorList>
            <consortium name="The Broad Institute Genomics Platform"/>
            <consortium name="The Broad Institute Genome Sequencing Center for Infectious Disease"/>
            <person name="Wu L."/>
            <person name="Ma J."/>
        </authorList>
    </citation>
    <scope>NUCLEOTIDE SEQUENCE [LARGE SCALE GENOMIC DNA]</scope>
    <source>
        <strain evidence="3">JCM 17225</strain>
    </source>
</reference>
<gene>
    <name evidence="2" type="ORF">GCM10022409_19830</name>
</gene>
<dbReference type="Proteomes" id="UP001501469">
    <property type="component" value="Unassembled WGS sequence"/>
</dbReference>
<keyword evidence="1" id="KW-1133">Transmembrane helix</keyword>
<dbReference type="Pfam" id="PF22612">
    <property type="entry name" value="GH113"/>
    <property type="match status" value="1"/>
</dbReference>
<evidence type="ECO:0000313" key="3">
    <source>
        <dbReference type="Proteomes" id="UP001501469"/>
    </source>
</evidence>
<dbReference type="EMBL" id="BAABDK010000016">
    <property type="protein sequence ID" value="GAA4035247.1"/>
    <property type="molecule type" value="Genomic_DNA"/>
</dbReference>
<keyword evidence="3" id="KW-1185">Reference proteome</keyword>
<protein>
    <recommendedName>
        <fullName evidence="4">GTA TIM-barrel-like domain-containing protein</fullName>
    </recommendedName>
</protein>
<keyword evidence="1" id="KW-0812">Transmembrane</keyword>
<dbReference type="InterPro" id="IPR017853">
    <property type="entry name" value="GH"/>
</dbReference>
<dbReference type="Gene3D" id="3.20.20.80">
    <property type="entry name" value="Glycosidases"/>
    <property type="match status" value="1"/>
</dbReference>
<dbReference type="RefSeq" id="WP_345053572.1">
    <property type="nucleotide sequence ID" value="NZ_BAABDK010000016.1"/>
</dbReference>
<proteinExistence type="predicted"/>
<accession>A0ABP7U5K0</accession>
<sequence length="391" mass="44018">MTPPSLPVQRWWPWALAAVLPLLLFFWFRTRHADAPADAAREALALAKAPSPFGAALARRSPGAVAADSTRQCGVSWVGGDSIKVEMLAPLTKNHVTWMAQMPFGWQASATEPAIRTSYGRPSGRFGLWGESDAGLTYTARLAKSKGIRTLLKPHLWVRGRSSWPGDINMSSAADWDTWFANYAPFILHYAALAEAEHFAGLCIGTELQHATEPAHEKAWRSLIKQIRRVYHGPLTYAANWSGEYEQIKFWDALDYVGIQAYFPLSTQPSPPLDSLLRGWQPHLQKLARWQKKIRKPVVFTEVGYKTTPDAAAKPWEWPERMAAVAPADEATQARCYEALFRACWGQPWLKGMFIWKWYPSLQADGPARRHADFTPQHKPAEAVLARWYGQ</sequence>
<evidence type="ECO:0008006" key="4">
    <source>
        <dbReference type="Google" id="ProtNLM"/>
    </source>
</evidence>
<comment type="caution">
    <text evidence="2">The sequence shown here is derived from an EMBL/GenBank/DDBJ whole genome shotgun (WGS) entry which is preliminary data.</text>
</comment>
<name>A0ABP7U5K0_9BACT</name>
<dbReference type="InterPro" id="IPR055151">
    <property type="entry name" value="GH113"/>
</dbReference>
<evidence type="ECO:0000256" key="1">
    <source>
        <dbReference type="SAM" id="Phobius"/>
    </source>
</evidence>